<evidence type="ECO:0000256" key="1">
    <source>
        <dbReference type="SAM" id="Phobius"/>
    </source>
</evidence>
<dbReference type="Proteomes" id="UP001221558">
    <property type="component" value="Chromosome"/>
</dbReference>
<protein>
    <recommendedName>
        <fullName evidence="4">Phosphatidate cytidylyltransferase</fullName>
    </recommendedName>
</protein>
<feature type="transmembrane region" description="Helical" evidence="1">
    <location>
        <begin position="32"/>
        <end position="54"/>
    </location>
</feature>
<gene>
    <name evidence="2" type="ORF">PQ465_01215</name>
</gene>
<dbReference type="EMBL" id="CP117880">
    <property type="protein sequence ID" value="WDF69009.1"/>
    <property type="molecule type" value="Genomic_DNA"/>
</dbReference>
<keyword evidence="1" id="KW-0472">Membrane</keyword>
<reference evidence="2 3" key="1">
    <citation type="submission" date="2023-02" db="EMBL/GenBank/DDBJ databases">
        <title>Genome sequence of Sphingobacterium sp. KACC 22765.</title>
        <authorList>
            <person name="Kim S."/>
            <person name="Heo J."/>
            <person name="Kwon S.-W."/>
        </authorList>
    </citation>
    <scope>NUCLEOTIDE SEQUENCE [LARGE SCALE GENOMIC DNA]</scope>
    <source>
        <strain evidence="2 3">KACC 22765</strain>
    </source>
</reference>
<name>A0ABY7WK89_9SPHI</name>
<dbReference type="RefSeq" id="WP_274267737.1">
    <property type="nucleotide sequence ID" value="NZ_CP117880.1"/>
</dbReference>
<sequence length="66" mass="7263">MKQLLYLILFVLTSLLLSSCQMVDVVFHGGALSGVIFVVILAVIIIYVLAKLLGKNRKALDTKKDD</sequence>
<evidence type="ECO:0000313" key="2">
    <source>
        <dbReference type="EMBL" id="WDF69009.1"/>
    </source>
</evidence>
<evidence type="ECO:0008006" key="4">
    <source>
        <dbReference type="Google" id="ProtNLM"/>
    </source>
</evidence>
<keyword evidence="3" id="KW-1185">Reference proteome</keyword>
<dbReference type="PROSITE" id="PS51257">
    <property type="entry name" value="PROKAR_LIPOPROTEIN"/>
    <property type="match status" value="1"/>
</dbReference>
<proteinExistence type="predicted"/>
<keyword evidence="1" id="KW-1133">Transmembrane helix</keyword>
<keyword evidence="1" id="KW-0812">Transmembrane</keyword>
<accession>A0ABY7WK89</accession>
<organism evidence="2 3">
    <name type="scientific">Sphingobacterium oryzagri</name>
    <dbReference type="NCBI Taxonomy" id="3025669"/>
    <lineage>
        <taxon>Bacteria</taxon>
        <taxon>Pseudomonadati</taxon>
        <taxon>Bacteroidota</taxon>
        <taxon>Sphingobacteriia</taxon>
        <taxon>Sphingobacteriales</taxon>
        <taxon>Sphingobacteriaceae</taxon>
        <taxon>Sphingobacterium</taxon>
    </lineage>
</organism>
<evidence type="ECO:0000313" key="3">
    <source>
        <dbReference type="Proteomes" id="UP001221558"/>
    </source>
</evidence>